<dbReference type="EMBL" id="JASPKZ010010265">
    <property type="protein sequence ID" value="KAJ9574729.1"/>
    <property type="molecule type" value="Genomic_DNA"/>
</dbReference>
<dbReference type="Pfam" id="PF21646">
    <property type="entry name" value="ACTMAP-like_C"/>
    <property type="match status" value="1"/>
</dbReference>
<name>A0AAD7Z602_DIPPU</name>
<dbReference type="GO" id="GO:0004177">
    <property type="term" value="F:aminopeptidase activity"/>
    <property type="evidence" value="ECO:0007669"/>
    <property type="project" value="UniProtKB-KW"/>
</dbReference>
<evidence type="ECO:0000256" key="6">
    <source>
        <dbReference type="ARBA" id="ARBA00034908"/>
    </source>
</evidence>
<evidence type="ECO:0000256" key="2">
    <source>
        <dbReference type="ARBA" id="ARBA00022670"/>
    </source>
</evidence>
<reference evidence="8" key="1">
    <citation type="journal article" date="2023" name="IScience">
        <title>Live-bearing cockroach genome reveals convergent evolutionary mechanisms linked to viviparity in insects and beyond.</title>
        <authorList>
            <person name="Fouks B."/>
            <person name="Harrison M.C."/>
            <person name="Mikhailova A.A."/>
            <person name="Marchal E."/>
            <person name="English S."/>
            <person name="Carruthers M."/>
            <person name="Jennings E.C."/>
            <person name="Chiamaka E.L."/>
            <person name="Frigard R.A."/>
            <person name="Pippel M."/>
            <person name="Attardo G.M."/>
            <person name="Benoit J.B."/>
            <person name="Bornberg-Bauer E."/>
            <person name="Tobe S.S."/>
        </authorList>
    </citation>
    <scope>NUCLEOTIDE SEQUENCE</scope>
    <source>
        <strain evidence="8">Stay&amp;Tobe</strain>
    </source>
</reference>
<accession>A0AAD7Z602</accession>
<evidence type="ECO:0000256" key="1">
    <source>
        <dbReference type="ARBA" id="ARBA00022438"/>
    </source>
</evidence>
<dbReference type="PANTHER" id="PTHR28631">
    <property type="entry name" value="UPF0692 PROTEIN C19ORF54"/>
    <property type="match status" value="1"/>
</dbReference>
<keyword evidence="9" id="KW-1185">Reference proteome</keyword>
<keyword evidence="2" id="KW-0645">Protease</keyword>
<gene>
    <name evidence="8" type="ORF">L9F63_008099</name>
</gene>
<comment type="catalytic activity">
    <reaction evidence="7">
        <text>N-terminal N(alpha)-acetyl-L-cysteinyl-L-aspartyl-[protein] + H2O = N-terminal L-aspartyl-[protein] + N-acetyl-L-cysteine</text>
        <dbReference type="Rhea" id="RHEA:74579"/>
        <dbReference type="Rhea" id="RHEA-COMP:12669"/>
        <dbReference type="Rhea" id="RHEA-COMP:18395"/>
        <dbReference type="ChEBI" id="CHEBI:15377"/>
        <dbReference type="ChEBI" id="CHEBI:64720"/>
        <dbReference type="ChEBI" id="CHEBI:78236"/>
        <dbReference type="ChEBI" id="CHEBI:193599"/>
    </reaction>
    <physiologicalReaction direction="left-to-right" evidence="7">
        <dbReference type="Rhea" id="RHEA:74580"/>
    </physiologicalReaction>
</comment>
<comment type="caution">
    <text evidence="8">The sequence shown here is derived from an EMBL/GenBank/DDBJ whole genome shotgun (WGS) entry which is preliminary data.</text>
</comment>
<dbReference type="PANTHER" id="PTHR28631:SF1">
    <property type="entry name" value="ACTIN MATURATION PROTEASE"/>
    <property type="match status" value="1"/>
</dbReference>
<evidence type="ECO:0000256" key="5">
    <source>
        <dbReference type="ARBA" id="ARBA00034848"/>
    </source>
</evidence>
<keyword evidence="1" id="KW-0031">Aminopeptidase</keyword>
<evidence type="ECO:0000313" key="8">
    <source>
        <dbReference type="EMBL" id="KAJ9574729.1"/>
    </source>
</evidence>
<organism evidence="8 9">
    <name type="scientific">Diploptera punctata</name>
    <name type="common">Pacific beetle cockroach</name>
    <dbReference type="NCBI Taxonomy" id="6984"/>
    <lineage>
        <taxon>Eukaryota</taxon>
        <taxon>Metazoa</taxon>
        <taxon>Ecdysozoa</taxon>
        <taxon>Arthropoda</taxon>
        <taxon>Hexapoda</taxon>
        <taxon>Insecta</taxon>
        <taxon>Pterygota</taxon>
        <taxon>Neoptera</taxon>
        <taxon>Polyneoptera</taxon>
        <taxon>Dictyoptera</taxon>
        <taxon>Blattodea</taxon>
        <taxon>Blaberoidea</taxon>
        <taxon>Blaberidae</taxon>
        <taxon>Diplopterinae</taxon>
        <taxon>Diploptera</taxon>
    </lineage>
</organism>
<dbReference type="GO" id="GO:0006508">
    <property type="term" value="P:proteolysis"/>
    <property type="evidence" value="ECO:0007669"/>
    <property type="project" value="UniProtKB-KW"/>
</dbReference>
<evidence type="ECO:0000256" key="3">
    <source>
        <dbReference type="ARBA" id="ARBA00022801"/>
    </source>
</evidence>
<dbReference type="InterPro" id="IPR040043">
    <property type="entry name" value="ACTMAP"/>
</dbReference>
<evidence type="ECO:0000256" key="7">
    <source>
        <dbReference type="ARBA" id="ARBA00049041"/>
    </source>
</evidence>
<proteinExistence type="inferred from homology"/>
<evidence type="ECO:0000313" key="9">
    <source>
        <dbReference type="Proteomes" id="UP001233999"/>
    </source>
</evidence>
<dbReference type="AlphaFoldDB" id="A0AAD7Z602"/>
<keyword evidence="3" id="KW-0378">Hydrolase</keyword>
<comment type="similarity">
    <text evidence="4">Belongs to the ACTMAP family.</text>
</comment>
<dbReference type="Proteomes" id="UP001233999">
    <property type="component" value="Unassembled WGS sequence"/>
</dbReference>
<sequence>MSSERDAVCCPPPPPPPPPPLIPIILSNSLHLTRRFTETRDCQKIPEQELLEARNRLWEREGTQDPPYISYYRYIKPVLQDGPTCGLVALCMASSCTSSPLSEEQLLLEARARGFTNHGEMFSVDDMATLARDMLEKNCREVEVLSGGLGQDKEYVLQKLKSDSILLIPYDADANDAPCCRRGHKAHWAVVSGVIISATSQHTCHLLARQGKSRHLAVWSYEELQRSNENLMEMDPGRATDGRSYILPPGGVAAGLCGRAILLHDLGISHPSL</sequence>
<dbReference type="SUPFAM" id="SSF101447">
    <property type="entry name" value="Formin homology 2 domain (FH2 domain)"/>
    <property type="match status" value="1"/>
</dbReference>
<reference evidence="8" key="2">
    <citation type="submission" date="2023-05" db="EMBL/GenBank/DDBJ databases">
        <authorList>
            <person name="Fouks B."/>
        </authorList>
    </citation>
    <scope>NUCLEOTIDE SEQUENCE</scope>
    <source>
        <strain evidence="8">Stay&amp;Tobe</strain>
        <tissue evidence="8">Testes</tissue>
    </source>
</reference>
<evidence type="ECO:0000256" key="4">
    <source>
        <dbReference type="ARBA" id="ARBA00034725"/>
    </source>
</evidence>
<protein>
    <recommendedName>
        <fullName evidence="5">Actin maturation protease</fullName>
    </recommendedName>
    <alternativeName>
        <fullName evidence="6">Actin aminopeptidase ACTMAP</fullName>
    </alternativeName>
</protein>